<keyword evidence="1" id="KW-0813">Transport</keyword>
<keyword evidence="19" id="KW-1185">Reference proteome</keyword>
<dbReference type="InterPro" id="IPR051653">
    <property type="entry name" value="E3_ligase_sorting_rcpt"/>
</dbReference>
<dbReference type="Proteomes" id="UP000825729">
    <property type="component" value="Unassembled WGS sequence"/>
</dbReference>
<dbReference type="GO" id="GO:0015031">
    <property type="term" value="P:protein transport"/>
    <property type="evidence" value="ECO:0007669"/>
    <property type="project" value="UniProtKB-KW"/>
</dbReference>
<keyword evidence="3 16" id="KW-0812">Transmembrane</keyword>
<keyword evidence="11" id="KW-1015">Disulfide bond</keyword>
<dbReference type="PANTHER" id="PTHR47168">
    <property type="entry name" value="RING ZINC FINGER DOMAIN SUPERFAMILY PROTEIN-RELATED"/>
    <property type="match status" value="1"/>
</dbReference>
<dbReference type="Gene3D" id="3.50.30.30">
    <property type="match status" value="1"/>
</dbReference>
<dbReference type="Pfam" id="PF02225">
    <property type="entry name" value="PA"/>
    <property type="match status" value="1"/>
</dbReference>
<evidence type="ECO:0000256" key="12">
    <source>
        <dbReference type="ARBA" id="ARBA00023180"/>
    </source>
</evidence>
<accession>A0AAV7E1J4</accession>
<evidence type="ECO:0000256" key="8">
    <source>
        <dbReference type="ARBA" id="ARBA00022927"/>
    </source>
</evidence>
<dbReference type="GO" id="GO:0008270">
    <property type="term" value="F:zinc ion binding"/>
    <property type="evidence" value="ECO:0007669"/>
    <property type="project" value="UniProtKB-KW"/>
</dbReference>
<feature type="transmembrane region" description="Helical" evidence="16">
    <location>
        <begin position="175"/>
        <end position="196"/>
    </location>
</feature>
<evidence type="ECO:0000256" key="16">
    <source>
        <dbReference type="SAM" id="Phobius"/>
    </source>
</evidence>
<protein>
    <recommendedName>
        <fullName evidence="17">RING-type domain-containing protein</fullName>
    </recommendedName>
</protein>
<keyword evidence="7" id="KW-0862">Zinc</keyword>
<evidence type="ECO:0000256" key="13">
    <source>
        <dbReference type="ARBA" id="ARBA00046288"/>
    </source>
</evidence>
<dbReference type="GO" id="GO:0032586">
    <property type="term" value="C:protein storage vacuole membrane"/>
    <property type="evidence" value="ECO:0007669"/>
    <property type="project" value="UniProtKB-SubCell"/>
</dbReference>
<keyword evidence="12" id="KW-0325">Glycoprotein</keyword>
<evidence type="ECO:0000313" key="18">
    <source>
        <dbReference type="EMBL" id="KAG9442642.1"/>
    </source>
</evidence>
<dbReference type="AlphaFoldDB" id="A0AAV7E1J4"/>
<keyword evidence="9 16" id="KW-1133">Transmembrane helix</keyword>
<dbReference type="SUPFAM" id="SSF52025">
    <property type="entry name" value="PA domain"/>
    <property type="match status" value="1"/>
</dbReference>
<keyword evidence="10 16" id="KW-0472">Membrane</keyword>
<dbReference type="CDD" id="cd02123">
    <property type="entry name" value="PA_C_RZF_like"/>
    <property type="match status" value="1"/>
</dbReference>
<comment type="caution">
    <text evidence="18">The sequence shown here is derived from an EMBL/GenBank/DDBJ whole genome shotgun (WGS) entry which is preliminary data.</text>
</comment>
<dbReference type="CDD" id="cd16454">
    <property type="entry name" value="RING-H2_PA-TM-RING"/>
    <property type="match status" value="1"/>
</dbReference>
<evidence type="ECO:0000313" key="19">
    <source>
        <dbReference type="Proteomes" id="UP000825729"/>
    </source>
</evidence>
<feature type="domain" description="RING-type" evidence="17">
    <location>
        <begin position="241"/>
        <end position="283"/>
    </location>
</feature>
<reference evidence="18 19" key="1">
    <citation type="submission" date="2021-07" db="EMBL/GenBank/DDBJ databases">
        <title>The Aristolochia fimbriata genome: insights into angiosperm evolution, floral development and chemical biosynthesis.</title>
        <authorList>
            <person name="Jiao Y."/>
        </authorList>
    </citation>
    <scope>NUCLEOTIDE SEQUENCE [LARGE SCALE GENOMIC DNA]</scope>
    <source>
        <strain evidence="18">IBCAS-2021</strain>
        <tissue evidence="18">Leaf</tissue>
    </source>
</reference>
<evidence type="ECO:0000256" key="5">
    <source>
        <dbReference type="ARBA" id="ARBA00022729"/>
    </source>
</evidence>
<dbReference type="GO" id="GO:0012505">
    <property type="term" value="C:endomembrane system"/>
    <property type="evidence" value="ECO:0007669"/>
    <property type="project" value="UniProtKB-SubCell"/>
</dbReference>
<gene>
    <name evidence="18" type="ORF">H6P81_018496</name>
</gene>
<dbReference type="FunFam" id="3.50.30.30:FF:000020">
    <property type="entry name" value="Receptor homology region transmembrane domain-and RING domain-containing protein 2"/>
    <property type="match status" value="1"/>
</dbReference>
<evidence type="ECO:0000256" key="4">
    <source>
        <dbReference type="ARBA" id="ARBA00022723"/>
    </source>
</evidence>
<dbReference type="FunFam" id="3.30.40.10:FF:000388">
    <property type="entry name" value="Putative RING zinc finger domain superfamily protein"/>
    <property type="match status" value="1"/>
</dbReference>
<evidence type="ECO:0000256" key="14">
    <source>
        <dbReference type="ARBA" id="ARBA00060484"/>
    </source>
</evidence>
<organism evidence="18 19">
    <name type="scientific">Aristolochia fimbriata</name>
    <name type="common">White veined hardy Dutchman's pipe vine</name>
    <dbReference type="NCBI Taxonomy" id="158543"/>
    <lineage>
        <taxon>Eukaryota</taxon>
        <taxon>Viridiplantae</taxon>
        <taxon>Streptophyta</taxon>
        <taxon>Embryophyta</taxon>
        <taxon>Tracheophyta</taxon>
        <taxon>Spermatophyta</taxon>
        <taxon>Magnoliopsida</taxon>
        <taxon>Magnoliidae</taxon>
        <taxon>Piperales</taxon>
        <taxon>Aristolochiaceae</taxon>
        <taxon>Aristolochia</taxon>
    </lineage>
</organism>
<evidence type="ECO:0000256" key="2">
    <source>
        <dbReference type="ARBA" id="ARBA00022554"/>
    </source>
</evidence>
<keyword evidence="5" id="KW-0732">Signal</keyword>
<dbReference type="InterPro" id="IPR044744">
    <property type="entry name" value="ZNRF4/RNF13/RNF167_PA"/>
</dbReference>
<dbReference type="InterPro" id="IPR013083">
    <property type="entry name" value="Znf_RING/FYVE/PHD"/>
</dbReference>
<keyword evidence="8" id="KW-0653">Protein transport</keyword>
<dbReference type="Gene3D" id="3.30.40.10">
    <property type="entry name" value="Zinc/RING finger domain, C3HC4 (zinc finger)"/>
    <property type="match status" value="1"/>
</dbReference>
<keyword evidence="2" id="KW-0926">Vacuole</keyword>
<evidence type="ECO:0000259" key="17">
    <source>
        <dbReference type="PROSITE" id="PS50089"/>
    </source>
</evidence>
<dbReference type="Pfam" id="PF13639">
    <property type="entry name" value="zf-RING_2"/>
    <property type="match status" value="1"/>
</dbReference>
<evidence type="ECO:0000256" key="11">
    <source>
        <dbReference type="ARBA" id="ARBA00023157"/>
    </source>
</evidence>
<keyword evidence="6 15" id="KW-0863">Zinc-finger</keyword>
<evidence type="ECO:0000256" key="9">
    <source>
        <dbReference type="ARBA" id="ARBA00022989"/>
    </source>
</evidence>
<evidence type="ECO:0000256" key="15">
    <source>
        <dbReference type="PROSITE-ProRule" id="PRU00175"/>
    </source>
</evidence>
<dbReference type="InterPro" id="IPR001841">
    <property type="entry name" value="Znf_RING"/>
</dbReference>
<evidence type="ECO:0000256" key="1">
    <source>
        <dbReference type="ARBA" id="ARBA00022448"/>
    </source>
</evidence>
<evidence type="ECO:0000256" key="10">
    <source>
        <dbReference type="ARBA" id="ARBA00023136"/>
    </source>
</evidence>
<dbReference type="InterPro" id="IPR046450">
    <property type="entry name" value="PA_dom_sf"/>
</dbReference>
<dbReference type="PANTHER" id="PTHR47168:SF5">
    <property type="entry name" value="RING-TYPE DOMAIN-CONTAINING PROTEIN"/>
    <property type="match status" value="1"/>
</dbReference>
<dbReference type="InterPro" id="IPR003137">
    <property type="entry name" value="PA_domain"/>
</dbReference>
<comment type="subcellular location">
    <subcellularLocation>
        <location evidence="13">Endomembrane system</location>
        <topology evidence="13">Single-pass type I membrane protein</topology>
    </subcellularLocation>
    <subcellularLocation>
        <location evidence="14">Protein storage vacuole membrane</location>
    </subcellularLocation>
</comment>
<dbReference type="EMBL" id="JAINDJ010000007">
    <property type="protein sequence ID" value="KAG9442642.1"/>
    <property type="molecule type" value="Genomic_DNA"/>
</dbReference>
<evidence type="ECO:0000256" key="3">
    <source>
        <dbReference type="ARBA" id="ARBA00022692"/>
    </source>
</evidence>
<dbReference type="SMART" id="SM00184">
    <property type="entry name" value="RING"/>
    <property type="match status" value="1"/>
</dbReference>
<keyword evidence="4" id="KW-0479">Metal-binding</keyword>
<dbReference type="PROSITE" id="PS50089">
    <property type="entry name" value="ZF_RING_2"/>
    <property type="match status" value="1"/>
</dbReference>
<sequence length="304" mass="33407">MRGVCSSGRHGLGSIILCVFFSSLLQTSFGIVFFRTKSNDHFLFDDAPATFAVPVGGSEICGTLYVADPLKACSPIRNNSLSGKTVAVARFALVERGECSFDEKVRNAQDAGFGAVLVYDDLDEKSLTSMMGNPEGVKIHAVFVSKSAGDILKKFAESEGESQVCLATEETIQTVLTISLISLIVIASILALFLFARNLRASRRLRIHHQSPTISNQIVKDLPCFKFNPSSPFRNHMAETCTICLEDYKNGDILRVLPCQHEFHVVCVDPWLTKWGTFCPLCKHDLQAGKLSQRVSEQTPLLPC</sequence>
<name>A0AAV7E1J4_ARIFI</name>
<evidence type="ECO:0000256" key="6">
    <source>
        <dbReference type="ARBA" id="ARBA00022771"/>
    </source>
</evidence>
<dbReference type="SUPFAM" id="SSF57850">
    <property type="entry name" value="RING/U-box"/>
    <property type="match status" value="1"/>
</dbReference>
<feature type="transmembrane region" description="Helical" evidence="16">
    <location>
        <begin position="12"/>
        <end position="34"/>
    </location>
</feature>
<evidence type="ECO:0000256" key="7">
    <source>
        <dbReference type="ARBA" id="ARBA00022833"/>
    </source>
</evidence>
<proteinExistence type="predicted"/>